<evidence type="ECO:0000259" key="6">
    <source>
        <dbReference type="PROSITE" id="PS51194"/>
    </source>
</evidence>
<dbReference type="RefSeq" id="WP_204518940.1">
    <property type="nucleotide sequence ID" value="NZ_BAABIN010000012.1"/>
</dbReference>
<dbReference type="GO" id="GO:0003677">
    <property type="term" value="F:DNA binding"/>
    <property type="evidence" value="ECO:0007669"/>
    <property type="project" value="InterPro"/>
</dbReference>
<name>A0A939BV86_9BACL</name>
<keyword evidence="8" id="KW-1185">Reference proteome</keyword>
<evidence type="ECO:0000256" key="4">
    <source>
        <dbReference type="ARBA" id="ARBA00022840"/>
    </source>
</evidence>
<keyword evidence="1" id="KW-0547">Nucleotide-binding</keyword>
<dbReference type="Pfam" id="PF00271">
    <property type="entry name" value="Helicase_C"/>
    <property type="match status" value="1"/>
</dbReference>
<gene>
    <name evidence="7" type="ORF">JOD01_002841</name>
</gene>
<keyword evidence="2" id="KW-0378">Hydrolase</keyword>
<sequence>MLQVFVTHNIRIRGASTPLRAAVTKALTFDNPAVVEKIKRRQPVYGLPRKLELYVLDRGDIVTPRGFLPELSGILRGLGIDPKKVTVTRQTEVAPVDFGPWNAKYQLKDDQLPAVAAAVEAGSGVLVAPAGSGKTVMGMRYIYEMKQPALWLTHTVDLLNQSVEKAYETLQGVGRVGILGDGKQEWGSGKLIVATVQTLQRNERLIETLNPLIGTVVIDEAHHFPAPAFIDVAGRFAAVNMLGVTATPDRKDKMDMYLYKGVGAKVYEIKRDGLYETGRLVKPEVRFIYTDFSQDTASDRNENDNVDAGGEDMDYTGLIKDLIADEKRAKLVAESILDNAAGNHSIVITESVRYCYVLRDLVEKLAKERYGVVPRMAVVHGGISQYTWRAAGTESNAKHLVREALAEEYRYNNRLSRWEVRVAQYTDEEMAGWQVTSAQRAEIMAQAKAKQIDILFATQLAREGLDMPHLTVGHMAMPKRGDASDSKNGAAVEQEIGRIMRPDPNNPNKKAVWFDYVDYNVGVFQSQYQSRRSVYKRLGITLPRKPKTEKQMIEDFLGSMPW</sequence>
<dbReference type="GO" id="GO:0005524">
    <property type="term" value="F:ATP binding"/>
    <property type="evidence" value="ECO:0007669"/>
    <property type="project" value="UniProtKB-KW"/>
</dbReference>
<dbReference type="GO" id="GO:0004386">
    <property type="term" value="F:helicase activity"/>
    <property type="evidence" value="ECO:0007669"/>
    <property type="project" value="UniProtKB-KW"/>
</dbReference>
<dbReference type="GO" id="GO:0016787">
    <property type="term" value="F:hydrolase activity"/>
    <property type="evidence" value="ECO:0007669"/>
    <property type="project" value="UniProtKB-KW"/>
</dbReference>
<dbReference type="PROSITE" id="PS51194">
    <property type="entry name" value="HELICASE_CTER"/>
    <property type="match status" value="1"/>
</dbReference>
<dbReference type="Proteomes" id="UP000717624">
    <property type="component" value="Unassembled WGS sequence"/>
</dbReference>
<evidence type="ECO:0000256" key="2">
    <source>
        <dbReference type="ARBA" id="ARBA00022801"/>
    </source>
</evidence>
<dbReference type="SMART" id="SM00487">
    <property type="entry name" value="DEXDc"/>
    <property type="match status" value="1"/>
</dbReference>
<dbReference type="InterPro" id="IPR027417">
    <property type="entry name" value="P-loop_NTPase"/>
</dbReference>
<evidence type="ECO:0000313" key="8">
    <source>
        <dbReference type="Proteomes" id="UP000717624"/>
    </source>
</evidence>
<keyword evidence="4" id="KW-0067">ATP-binding</keyword>
<evidence type="ECO:0000259" key="5">
    <source>
        <dbReference type="PROSITE" id="PS51192"/>
    </source>
</evidence>
<evidence type="ECO:0000313" key="7">
    <source>
        <dbReference type="EMBL" id="MBM7591214.1"/>
    </source>
</evidence>
<comment type="caution">
    <text evidence="7">The sequence shown here is derived from an EMBL/GenBank/DDBJ whole genome shotgun (WGS) entry which is preliminary data.</text>
</comment>
<dbReference type="InterPro" id="IPR014001">
    <property type="entry name" value="Helicase_ATP-bd"/>
</dbReference>
<keyword evidence="3 7" id="KW-0347">Helicase</keyword>
<dbReference type="Gene3D" id="3.40.50.300">
    <property type="entry name" value="P-loop containing nucleotide triphosphate hydrolases"/>
    <property type="match status" value="2"/>
</dbReference>
<organism evidence="7 8">
    <name type="scientific">Brevibacillus fulvus</name>
    <dbReference type="NCBI Taxonomy" id="1125967"/>
    <lineage>
        <taxon>Bacteria</taxon>
        <taxon>Bacillati</taxon>
        <taxon>Bacillota</taxon>
        <taxon>Bacilli</taxon>
        <taxon>Bacillales</taxon>
        <taxon>Paenibacillaceae</taxon>
        <taxon>Brevibacillus</taxon>
    </lineage>
</organism>
<accession>A0A939BV86</accession>
<dbReference type="CDD" id="cd18785">
    <property type="entry name" value="SF2_C"/>
    <property type="match status" value="1"/>
</dbReference>
<dbReference type="InterPro" id="IPR001650">
    <property type="entry name" value="Helicase_C-like"/>
</dbReference>
<reference evidence="7" key="1">
    <citation type="submission" date="2021-01" db="EMBL/GenBank/DDBJ databases">
        <title>Genomic Encyclopedia of Type Strains, Phase IV (KMG-IV): sequencing the most valuable type-strain genomes for metagenomic binning, comparative biology and taxonomic classification.</title>
        <authorList>
            <person name="Goeker M."/>
        </authorList>
    </citation>
    <scope>NUCLEOTIDE SEQUENCE</scope>
    <source>
        <strain evidence="7">DSM 25523</strain>
    </source>
</reference>
<dbReference type="InterPro" id="IPR050615">
    <property type="entry name" value="ATP-dep_DNA_Helicase"/>
</dbReference>
<evidence type="ECO:0000256" key="3">
    <source>
        <dbReference type="ARBA" id="ARBA00022806"/>
    </source>
</evidence>
<feature type="domain" description="Helicase ATP-binding" evidence="5">
    <location>
        <begin position="115"/>
        <end position="266"/>
    </location>
</feature>
<feature type="domain" description="Helicase C-terminal" evidence="6">
    <location>
        <begin position="357"/>
        <end position="553"/>
    </location>
</feature>
<dbReference type="PANTHER" id="PTHR11274">
    <property type="entry name" value="RAD25/XP-B DNA REPAIR HELICASE"/>
    <property type="match status" value="1"/>
</dbReference>
<dbReference type="InterPro" id="IPR006935">
    <property type="entry name" value="Helicase/UvrB_N"/>
</dbReference>
<dbReference type="EMBL" id="JAFBEB010000010">
    <property type="protein sequence ID" value="MBM7591214.1"/>
    <property type="molecule type" value="Genomic_DNA"/>
</dbReference>
<dbReference type="PANTHER" id="PTHR11274:SF0">
    <property type="entry name" value="GENERAL TRANSCRIPTION AND DNA REPAIR FACTOR IIH HELICASE SUBUNIT XPB"/>
    <property type="match status" value="1"/>
</dbReference>
<proteinExistence type="predicted"/>
<evidence type="ECO:0000256" key="1">
    <source>
        <dbReference type="ARBA" id="ARBA00022741"/>
    </source>
</evidence>
<dbReference type="SMART" id="SM00490">
    <property type="entry name" value="HELICc"/>
    <property type="match status" value="1"/>
</dbReference>
<dbReference type="SUPFAM" id="SSF52540">
    <property type="entry name" value="P-loop containing nucleoside triphosphate hydrolases"/>
    <property type="match status" value="2"/>
</dbReference>
<dbReference type="PROSITE" id="PS51192">
    <property type="entry name" value="HELICASE_ATP_BIND_1"/>
    <property type="match status" value="1"/>
</dbReference>
<dbReference type="Pfam" id="PF04851">
    <property type="entry name" value="ResIII"/>
    <property type="match status" value="1"/>
</dbReference>
<protein>
    <submittedName>
        <fullName evidence="7">Superfamily II DNA or RNA helicase</fullName>
    </submittedName>
</protein>
<dbReference type="AlphaFoldDB" id="A0A939BV86"/>